<accession>A0A6P8WXH2</accession>
<dbReference type="FunFam" id="3.30.160.60:FF:000019">
    <property type="entry name" value="GLI family zinc finger 3"/>
    <property type="match status" value="1"/>
</dbReference>
<evidence type="ECO:0000256" key="8">
    <source>
        <dbReference type="ARBA" id="ARBA00022833"/>
    </source>
</evidence>
<dbReference type="GeneID" id="117570734"/>
<dbReference type="Gene3D" id="3.30.160.60">
    <property type="entry name" value="Classic Zinc Finger"/>
    <property type="match status" value="5"/>
</dbReference>
<dbReference type="RefSeq" id="XP_034108446.1">
    <property type="nucleotide sequence ID" value="XM_034252555.2"/>
</dbReference>
<dbReference type="PROSITE" id="PS50157">
    <property type="entry name" value="ZINC_FINGER_C2H2_2"/>
    <property type="match status" value="5"/>
</dbReference>
<reference evidence="16" key="1">
    <citation type="submission" date="2025-08" db="UniProtKB">
        <authorList>
            <consortium name="RefSeq"/>
        </authorList>
    </citation>
    <scope>IDENTIFICATION</scope>
    <source>
        <strain evidence="16">15112-1751.03</strain>
        <tissue evidence="16">Whole Adult</tissue>
    </source>
</reference>
<evidence type="ECO:0000256" key="9">
    <source>
        <dbReference type="ARBA" id="ARBA00023015"/>
    </source>
</evidence>
<keyword evidence="12" id="KW-0539">Nucleus</keyword>
<dbReference type="PROSITE" id="PS00028">
    <property type="entry name" value="ZINC_FINGER_C2H2_1"/>
    <property type="match status" value="4"/>
</dbReference>
<evidence type="ECO:0000256" key="6">
    <source>
        <dbReference type="ARBA" id="ARBA00022737"/>
    </source>
</evidence>
<dbReference type="PANTHER" id="PTHR45718">
    <property type="entry name" value="TRANSCRIPTIONAL ACTIVATOR CUBITUS INTERRUPTUS"/>
    <property type="match status" value="1"/>
</dbReference>
<proteinExistence type="inferred from homology"/>
<keyword evidence="11" id="KW-0804">Transcription</keyword>
<dbReference type="InterPro" id="IPR013087">
    <property type="entry name" value="Znf_C2H2_type"/>
</dbReference>
<evidence type="ECO:0000256" key="11">
    <source>
        <dbReference type="ARBA" id="ARBA00023163"/>
    </source>
</evidence>
<feature type="domain" description="C2H2-type" evidence="14">
    <location>
        <begin position="164"/>
        <end position="196"/>
    </location>
</feature>
<evidence type="ECO:0000256" key="12">
    <source>
        <dbReference type="ARBA" id="ARBA00023242"/>
    </source>
</evidence>
<feature type="domain" description="C2H2-type" evidence="14">
    <location>
        <begin position="225"/>
        <end position="254"/>
    </location>
</feature>
<evidence type="ECO:0000256" key="5">
    <source>
        <dbReference type="ARBA" id="ARBA00022723"/>
    </source>
</evidence>
<keyword evidence="5" id="KW-0479">Metal-binding</keyword>
<dbReference type="InterPro" id="IPR043359">
    <property type="entry name" value="GLI-like"/>
</dbReference>
<keyword evidence="15" id="KW-1185">Reference proteome</keyword>
<feature type="domain" description="C2H2-type" evidence="14">
    <location>
        <begin position="255"/>
        <end position="282"/>
    </location>
</feature>
<dbReference type="InterPro" id="IPR036236">
    <property type="entry name" value="Znf_C2H2_sf"/>
</dbReference>
<feature type="domain" description="C2H2-type" evidence="14">
    <location>
        <begin position="197"/>
        <end position="224"/>
    </location>
</feature>
<sequence length="395" mass="44204">MDILVQKPIFCPSSSSEFYEPPPTGYFTPYNTPPYITQAITTTGPAGSWLGEQMQYLRFPTPPITPPRPVVLPLAGESSSSYSPSRSSVIMKCSKSASSVSVSGSISGSGSHSPTESCSEQSSGSECDFICNWHDCGRVFESLEALAQHVTLRHAVASLLDGLYYCRWGGCQRSERGFNARYKMLVHVRTHTKEKPHRCHLCDKSFSRAENLKIHIRSHSGEKPYKCHFEGCQKAYSNSSDRFKHTRTHSMEKPYMCKVPGCQKRYTDPSSLRKHVKTFKHSIQLIASQTATCMLEANDHSPSYTCLPLNAPVAAPLSAVCVDSSPSSQCYLDLTDSDNVASDYSLRAKHHNQYTSSDYWLHPRESSYRYLHGEDFAMEMDLDSPTPLDLRIHRS</sequence>
<dbReference type="GO" id="GO:0000122">
    <property type="term" value="P:negative regulation of transcription by RNA polymerase II"/>
    <property type="evidence" value="ECO:0007669"/>
    <property type="project" value="UniProtKB-ARBA"/>
</dbReference>
<evidence type="ECO:0000256" key="1">
    <source>
        <dbReference type="ARBA" id="ARBA00004123"/>
    </source>
</evidence>
<keyword evidence="4" id="KW-0678">Repressor</keyword>
<dbReference type="GO" id="GO:0000978">
    <property type="term" value="F:RNA polymerase II cis-regulatory region sequence-specific DNA binding"/>
    <property type="evidence" value="ECO:0007669"/>
    <property type="project" value="TreeGrafter"/>
</dbReference>
<protein>
    <submittedName>
        <fullName evidence="16">Zinc finger protein GLIS2 homolog</fullName>
    </submittedName>
</protein>
<evidence type="ECO:0000313" key="16">
    <source>
        <dbReference type="RefSeq" id="XP_034108446.1"/>
    </source>
</evidence>
<evidence type="ECO:0000256" key="10">
    <source>
        <dbReference type="ARBA" id="ARBA00023125"/>
    </source>
</evidence>
<dbReference type="Proteomes" id="UP000515160">
    <property type="component" value="Chromosome 3"/>
</dbReference>
<evidence type="ECO:0000256" key="13">
    <source>
        <dbReference type="PROSITE-ProRule" id="PRU00042"/>
    </source>
</evidence>
<dbReference type="Pfam" id="PF23561">
    <property type="entry name" value="zf-C2H2_15"/>
    <property type="match status" value="1"/>
</dbReference>
<evidence type="ECO:0000259" key="14">
    <source>
        <dbReference type="PROSITE" id="PS50157"/>
    </source>
</evidence>
<dbReference type="SUPFAM" id="SSF57667">
    <property type="entry name" value="beta-beta-alpha zinc fingers"/>
    <property type="match status" value="3"/>
</dbReference>
<name>A0A6P8WXH2_DROAB</name>
<dbReference type="SMART" id="SM00355">
    <property type="entry name" value="ZnF_C2H2"/>
    <property type="match status" value="5"/>
</dbReference>
<keyword evidence="6" id="KW-0677">Repeat</keyword>
<dbReference type="FunFam" id="3.30.160.60:FF:000359">
    <property type="entry name" value="GLIS family zinc finger 2"/>
    <property type="match status" value="1"/>
</dbReference>
<evidence type="ECO:0000256" key="2">
    <source>
        <dbReference type="ARBA" id="ARBA00010831"/>
    </source>
</evidence>
<evidence type="ECO:0000256" key="4">
    <source>
        <dbReference type="ARBA" id="ARBA00022491"/>
    </source>
</evidence>
<dbReference type="PANTHER" id="PTHR45718:SF8">
    <property type="entry name" value="GLIS FAMILY ZINC FINGER 2"/>
    <property type="match status" value="1"/>
</dbReference>
<dbReference type="AlphaFoldDB" id="A0A6P8WXH2"/>
<dbReference type="GO" id="GO:0005634">
    <property type="term" value="C:nucleus"/>
    <property type="evidence" value="ECO:0007669"/>
    <property type="project" value="UniProtKB-SubCell"/>
</dbReference>
<dbReference type="FunFam" id="3.30.160.60:FF:000310">
    <property type="entry name" value="GLIS family zinc finger 2"/>
    <property type="match status" value="1"/>
</dbReference>
<evidence type="ECO:0000256" key="3">
    <source>
        <dbReference type="ARBA" id="ARBA00022473"/>
    </source>
</evidence>
<feature type="domain" description="C2H2-type" evidence="14">
    <location>
        <begin position="129"/>
        <end position="155"/>
    </location>
</feature>
<keyword evidence="9" id="KW-0805">Transcription regulation</keyword>
<dbReference type="GO" id="GO:0008270">
    <property type="term" value="F:zinc ion binding"/>
    <property type="evidence" value="ECO:0007669"/>
    <property type="project" value="UniProtKB-KW"/>
</dbReference>
<keyword evidence="3" id="KW-0217">Developmental protein</keyword>
<comment type="similarity">
    <text evidence="2">Belongs to the GLI C2H2-type zinc-finger protein family.</text>
</comment>
<comment type="subcellular location">
    <subcellularLocation>
        <location evidence="1">Nucleus</location>
    </subcellularLocation>
</comment>
<keyword evidence="7 13" id="KW-0863">Zinc-finger</keyword>
<keyword evidence="10" id="KW-0238">DNA-binding</keyword>
<keyword evidence="8" id="KW-0862">Zinc</keyword>
<dbReference type="GO" id="GO:0000981">
    <property type="term" value="F:DNA-binding transcription factor activity, RNA polymerase II-specific"/>
    <property type="evidence" value="ECO:0007669"/>
    <property type="project" value="TreeGrafter"/>
</dbReference>
<dbReference type="InterPro" id="IPR056436">
    <property type="entry name" value="Znf-C2H2_ZIC1-5/GLI1-3-like"/>
</dbReference>
<dbReference type="OrthoDB" id="3214149at2759"/>
<dbReference type="FunFam" id="3.30.160.60:FF:000357">
    <property type="entry name" value="GLIS family zinc finger 2"/>
    <property type="match status" value="1"/>
</dbReference>
<gene>
    <name evidence="16" type="primary">LOC117570734</name>
</gene>
<organism evidence="15 16">
    <name type="scientific">Drosophila albomicans</name>
    <name type="common">Fruit fly</name>
    <dbReference type="NCBI Taxonomy" id="7291"/>
    <lineage>
        <taxon>Eukaryota</taxon>
        <taxon>Metazoa</taxon>
        <taxon>Ecdysozoa</taxon>
        <taxon>Arthropoda</taxon>
        <taxon>Hexapoda</taxon>
        <taxon>Insecta</taxon>
        <taxon>Pterygota</taxon>
        <taxon>Neoptera</taxon>
        <taxon>Endopterygota</taxon>
        <taxon>Diptera</taxon>
        <taxon>Brachycera</taxon>
        <taxon>Muscomorpha</taxon>
        <taxon>Ephydroidea</taxon>
        <taxon>Drosophilidae</taxon>
        <taxon>Drosophila</taxon>
    </lineage>
</organism>
<evidence type="ECO:0000256" key="7">
    <source>
        <dbReference type="ARBA" id="ARBA00022771"/>
    </source>
</evidence>
<dbReference type="Pfam" id="PF00096">
    <property type="entry name" value="zf-C2H2"/>
    <property type="match status" value="3"/>
</dbReference>
<evidence type="ECO:0000313" key="15">
    <source>
        <dbReference type="Proteomes" id="UP000515160"/>
    </source>
</evidence>